<evidence type="ECO:0000313" key="7">
    <source>
        <dbReference type="EMBL" id="KAG7297613.1"/>
    </source>
</evidence>
<protein>
    <recommendedName>
        <fullName evidence="9">Peripheral-type benzodiazepine receptor</fullName>
    </recommendedName>
</protein>
<reference evidence="7 8" key="1">
    <citation type="submission" date="2021-06" db="EMBL/GenBank/DDBJ databases">
        <title>A haploid diamondback moth (Plutella xylostella L.) genome assembly resolves 31 chromosomes and identifies a diamide resistance mutation.</title>
        <authorList>
            <person name="Ward C.M."/>
            <person name="Perry K.D."/>
            <person name="Baker G."/>
            <person name="Powis K."/>
            <person name="Heckel D.G."/>
            <person name="Baxter S.W."/>
        </authorList>
    </citation>
    <scope>NUCLEOTIDE SEQUENCE [LARGE SCALE GENOMIC DNA]</scope>
    <source>
        <strain evidence="7 8">LV</strain>
        <tissue evidence="7">Single pupa</tissue>
    </source>
</reference>
<dbReference type="PANTHER" id="PTHR10057:SF0">
    <property type="entry name" value="TRANSLOCATOR PROTEIN"/>
    <property type="match status" value="1"/>
</dbReference>
<feature type="transmembrane region" description="Helical" evidence="6">
    <location>
        <begin position="108"/>
        <end position="130"/>
    </location>
</feature>
<feature type="transmembrane region" description="Helical" evidence="6">
    <location>
        <begin position="136"/>
        <end position="157"/>
    </location>
</feature>
<evidence type="ECO:0008006" key="9">
    <source>
        <dbReference type="Google" id="ProtNLM"/>
    </source>
</evidence>
<comment type="similarity">
    <text evidence="2">Belongs to the TspO/BZRP family.</text>
</comment>
<evidence type="ECO:0000256" key="5">
    <source>
        <dbReference type="ARBA" id="ARBA00023136"/>
    </source>
</evidence>
<dbReference type="Gene3D" id="1.20.1260.100">
    <property type="entry name" value="TspO/MBR protein"/>
    <property type="match status" value="1"/>
</dbReference>
<dbReference type="CDD" id="cd15904">
    <property type="entry name" value="TSPO_MBR"/>
    <property type="match status" value="1"/>
</dbReference>
<comment type="caution">
    <text evidence="7">The sequence shown here is derived from an EMBL/GenBank/DDBJ whole genome shotgun (WGS) entry which is preliminary data.</text>
</comment>
<evidence type="ECO:0000256" key="2">
    <source>
        <dbReference type="ARBA" id="ARBA00007524"/>
    </source>
</evidence>
<evidence type="ECO:0000256" key="6">
    <source>
        <dbReference type="SAM" id="Phobius"/>
    </source>
</evidence>
<evidence type="ECO:0000256" key="1">
    <source>
        <dbReference type="ARBA" id="ARBA00004141"/>
    </source>
</evidence>
<gene>
    <name evidence="7" type="ORF">JYU34_019671</name>
</gene>
<name>A0ABQ7PX91_PLUXY</name>
<keyword evidence="8" id="KW-1185">Reference proteome</keyword>
<comment type="subcellular location">
    <subcellularLocation>
        <location evidence="1">Membrane</location>
        <topology evidence="1">Multi-pass membrane protein</topology>
    </subcellularLocation>
</comment>
<feature type="transmembrane region" description="Helical" evidence="6">
    <location>
        <begin position="77"/>
        <end position="96"/>
    </location>
</feature>
<evidence type="ECO:0000313" key="8">
    <source>
        <dbReference type="Proteomes" id="UP000823941"/>
    </source>
</evidence>
<dbReference type="Proteomes" id="UP000823941">
    <property type="component" value="Chromosome 26"/>
</dbReference>
<keyword evidence="5 6" id="KW-0472">Membrane</keyword>
<dbReference type="InterPro" id="IPR038330">
    <property type="entry name" value="TspO/MBR-related_sf"/>
</dbReference>
<accession>A0ABQ7PX91</accession>
<dbReference type="InterPro" id="IPR004307">
    <property type="entry name" value="TspO_MBR"/>
</dbReference>
<keyword evidence="3 6" id="KW-0812">Transmembrane</keyword>
<evidence type="ECO:0000256" key="4">
    <source>
        <dbReference type="ARBA" id="ARBA00022989"/>
    </source>
</evidence>
<dbReference type="Pfam" id="PF03073">
    <property type="entry name" value="TspO_MBR"/>
    <property type="match status" value="1"/>
</dbReference>
<dbReference type="EMBL" id="JAHIBW010000026">
    <property type="protein sequence ID" value="KAG7297613.1"/>
    <property type="molecule type" value="Genomic_DNA"/>
</dbReference>
<keyword evidence="4 6" id="KW-1133">Transmembrane helix</keyword>
<organism evidence="7 8">
    <name type="scientific">Plutella xylostella</name>
    <name type="common">Diamondback moth</name>
    <name type="synonym">Plutella maculipennis</name>
    <dbReference type="NCBI Taxonomy" id="51655"/>
    <lineage>
        <taxon>Eukaryota</taxon>
        <taxon>Metazoa</taxon>
        <taxon>Ecdysozoa</taxon>
        <taxon>Arthropoda</taxon>
        <taxon>Hexapoda</taxon>
        <taxon>Insecta</taxon>
        <taxon>Pterygota</taxon>
        <taxon>Neoptera</taxon>
        <taxon>Endopterygota</taxon>
        <taxon>Lepidoptera</taxon>
        <taxon>Glossata</taxon>
        <taxon>Ditrysia</taxon>
        <taxon>Yponomeutoidea</taxon>
        <taxon>Plutellidae</taxon>
        <taxon>Plutella</taxon>
    </lineage>
</organism>
<evidence type="ECO:0000256" key="3">
    <source>
        <dbReference type="ARBA" id="ARBA00022692"/>
    </source>
</evidence>
<sequence>MVNWAMMGSMILPNTGGWAGALAMGGQVKDKDGHAWYQTIKKPSWNPPNWVFGPAWTALYTGMGYASYMVYRECGGFTARAVVPLSLYGGQLVLNWMWTPIFFKFHQIGLACVHIVTLDVAAAACAAAFYRASPTAGLLMAPYLAWLAFATALNYSIWDLNKDNKITDGKEKL</sequence>
<feature type="transmembrane region" description="Helical" evidence="6">
    <location>
        <begin position="50"/>
        <end position="71"/>
    </location>
</feature>
<proteinExistence type="inferred from homology"/>
<dbReference type="PANTHER" id="PTHR10057">
    <property type="entry name" value="PERIPHERAL-TYPE BENZODIAZEPINE RECEPTOR"/>
    <property type="match status" value="1"/>
</dbReference>